<organism evidence="1 2">
    <name type="scientific">Dictyobacter vulcani</name>
    <dbReference type="NCBI Taxonomy" id="2607529"/>
    <lineage>
        <taxon>Bacteria</taxon>
        <taxon>Bacillati</taxon>
        <taxon>Chloroflexota</taxon>
        <taxon>Ktedonobacteria</taxon>
        <taxon>Ktedonobacterales</taxon>
        <taxon>Dictyobacteraceae</taxon>
        <taxon>Dictyobacter</taxon>
    </lineage>
</organism>
<evidence type="ECO:0000313" key="2">
    <source>
        <dbReference type="Proteomes" id="UP000326912"/>
    </source>
</evidence>
<proteinExistence type="predicted"/>
<sequence>MQITPGPYFLSELLEVRLTLTNHNKTPVMVAGVLANSPCTGALGVYVTGGSKPEYPLPVDGAFMSCPPPMPSSLNPGQTVSILQNFPLTMSGPMRLAFGVRFMHVVKNKQANQDVYTNFDPLDGHAPALSIVIAPKVPEDRVISLQWIGSQVHVAAPEEAHMNFRYFYTCSNFIPINGELTETGNFSWQPFSQSFLQLPLCSGAVSQWQFSVGAPGFSVANGNTAL</sequence>
<gene>
    <name evidence="1" type="ORF">KDW_62890</name>
</gene>
<dbReference type="Proteomes" id="UP000326912">
    <property type="component" value="Unassembled WGS sequence"/>
</dbReference>
<accession>A0A5J4L044</accession>
<dbReference type="AlphaFoldDB" id="A0A5J4L044"/>
<evidence type="ECO:0000313" key="1">
    <source>
        <dbReference type="EMBL" id="GER92127.1"/>
    </source>
</evidence>
<name>A0A5J4L044_9CHLR</name>
<comment type="caution">
    <text evidence="1">The sequence shown here is derived from an EMBL/GenBank/DDBJ whole genome shotgun (WGS) entry which is preliminary data.</text>
</comment>
<protein>
    <submittedName>
        <fullName evidence="1">Uncharacterized protein</fullName>
    </submittedName>
</protein>
<dbReference type="EMBL" id="BKZW01000005">
    <property type="protein sequence ID" value="GER92127.1"/>
    <property type="molecule type" value="Genomic_DNA"/>
</dbReference>
<reference evidence="1 2" key="1">
    <citation type="submission" date="2019-10" db="EMBL/GenBank/DDBJ databases">
        <title>Dictyobacter vulcani sp. nov., within the class Ktedonobacteria, isolated from soil of volcanic Mt. Zao.</title>
        <authorList>
            <person name="Zheng Y."/>
            <person name="Wang C.M."/>
            <person name="Sakai Y."/>
            <person name="Abe K."/>
            <person name="Yokota A."/>
            <person name="Yabe S."/>
        </authorList>
    </citation>
    <scope>NUCLEOTIDE SEQUENCE [LARGE SCALE GENOMIC DNA]</scope>
    <source>
        <strain evidence="1 2">W12</strain>
    </source>
</reference>
<keyword evidence="2" id="KW-1185">Reference proteome</keyword>